<evidence type="ECO:0000256" key="7">
    <source>
        <dbReference type="HAMAP-Rule" id="MF_00009"/>
    </source>
</evidence>
<dbReference type="GO" id="GO:0008270">
    <property type="term" value="F:zinc ion binding"/>
    <property type="evidence" value="ECO:0007669"/>
    <property type="project" value="UniProtKB-UniRule"/>
</dbReference>
<feature type="binding site" evidence="7">
    <location>
        <position position="111"/>
    </location>
    <ligand>
        <name>Zn(2+)</name>
        <dbReference type="ChEBI" id="CHEBI:29105"/>
        <note>catalytic</note>
    </ligand>
</feature>
<keyword evidence="5 7" id="KW-0378">Hydrolase</keyword>
<dbReference type="Gene3D" id="3.40.390.30">
    <property type="entry name" value="Metalloproteases ('zincins'), catalytic domain"/>
    <property type="match status" value="1"/>
</dbReference>
<dbReference type="InterPro" id="IPR023091">
    <property type="entry name" value="MetalPrtase_cat_dom_sf_prd"/>
</dbReference>
<comment type="similarity">
    <text evidence="1 7">Belongs to the endoribonuclease YbeY family.</text>
</comment>
<dbReference type="Pfam" id="PF02130">
    <property type="entry name" value="YbeY"/>
    <property type="match status" value="1"/>
</dbReference>
<dbReference type="PROSITE" id="PS01306">
    <property type="entry name" value="UPF0054"/>
    <property type="match status" value="1"/>
</dbReference>
<dbReference type="SUPFAM" id="SSF55486">
    <property type="entry name" value="Metalloproteases ('zincins'), catalytic domain"/>
    <property type="match status" value="1"/>
</dbReference>
<comment type="function">
    <text evidence="7">Single strand-specific metallo-endoribonuclease involved in late-stage 70S ribosome quality control and in maturation of the 3' terminus of the 16S rRNA.</text>
</comment>
<accession>A0A2M7VDH3</accession>
<dbReference type="PANTHER" id="PTHR46986:SF1">
    <property type="entry name" value="ENDORIBONUCLEASE YBEY, CHLOROPLASTIC"/>
    <property type="match status" value="1"/>
</dbReference>
<dbReference type="EMBL" id="PFPO01000085">
    <property type="protein sequence ID" value="PIZ98479.1"/>
    <property type="molecule type" value="Genomic_DNA"/>
</dbReference>
<dbReference type="HAMAP" id="MF_00009">
    <property type="entry name" value="Endoribonucl_YbeY"/>
    <property type="match status" value="1"/>
</dbReference>
<evidence type="ECO:0000256" key="5">
    <source>
        <dbReference type="ARBA" id="ARBA00022801"/>
    </source>
</evidence>
<dbReference type="GO" id="GO:0005737">
    <property type="term" value="C:cytoplasm"/>
    <property type="evidence" value="ECO:0007669"/>
    <property type="project" value="UniProtKB-SubCell"/>
</dbReference>
<dbReference type="PANTHER" id="PTHR46986">
    <property type="entry name" value="ENDORIBONUCLEASE YBEY, CHLOROPLASTIC"/>
    <property type="match status" value="1"/>
</dbReference>
<evidence type="ECO:0000313" key="8">
    <source>
        <dbReference type="EMBL" id="PIZ98479.1"/>
    </source>
</evidence>
<name>A0A2M7VDH3_9BACT</name>
<dbReference type="InterPro" id="IPR020549">
    <property type="entry name" value="YbeY_CS"/>
</dbReference>
<reference evidence="9" key="1">
    <citation type="submission" date="2017-09" db="EMBL/GenBank/DDBJ databases">
        <title>Depth-based differentiation of microbial function through sediment-hosted aquifers and enrichment of novel symbionts in the deep terrestrial subsurface.</title>
        <authorList>
            <person name="Probst A.J."/>
            <person name="Ladd B."/>
            <person name="Jarett J.K."/>
            <person name="Geller-Mcgrath D.E."/>
            <person name="Sieber C.M.K."/>
            <person name="Emerson J.B."/>
            <person name="Anantharaman K."/>
            <person name="Thomas B.C."/>
            <person name="Malmstrom R."/>
            <person name="Stieglmeier M."/>
            <person name="Klingl A."/>
            <person name="Woyke T."/>
            <person name="Ryan C.M."/>
            <person name="Banfield J.F."/>
        </authorList>
    </citation>
    <scope>NUCLEOTIDE SEQUENCE [LARGE SCALE GENOMIC DNA]</scope>
</reference>
<keyword evidence="6 7" id="KW-0862">Zinc</keyword>
<keyword evidence="4 7" id="KW-0255">Endonuclease</keyword>
<dbReference type="AlphaFoldDB" id="A0A2M7VDH3"/>
<evidence type="ECO:0000256" key="2">
    <source>
        <dbReference type="ARBA" id="ARBA00022722"/>
    </source>
</evidence>
<dbReference type="EC" id="3.1.-.-" evidence="7"/>
<feature type="binding site" evidence="7">
    <location>
        <position position="107"/>
    </location>
    <ligand>
        <name>Zn(2+)</name>
        <dbReference type="ChEBI" id="CHEBI:29105"/>
        <note>catalytic</note>
    </ligand>
</feature>
<evidence type="ECO:0000256" key="3">
    <source>
        <dbReference type="ARBA" id="ARBA00022723"/>
    </source>
</evidence>
<dbReference type="GO" id="GO:0004222">
    <property type="term" value="F:metalloendopeptidase activity"/>
    <property type="evidence" value="ECO:0007669"/>
    <property type="project" value="InterPro"/>
</dbReference>
<evidence type="ECO:0000313" key="9">
    <source>
        <dbReference type="Proteomes" id="UP000230405"/>
    </source>
</evidence>
<keyword evidence="7" id="KW-0690">Ribosome biogenesis</keyword>
<comment type="caution">
    <text evidence="8">The sequence shown here is derived from an EMBL/GenBank/DDBJ whole genome shotgun (WGS) entry which is preliminary data.</text>
</comment>
<proteinExistence type="inferred from homology"/>
<dbReference type="InterPro" id="IPR002036">
    <property type="entry name" value="YbeY"/>
</dbReference>
<keyword evidence="3 7" id="KW-0479">Metal-binding</keyword>
<evidence type="ECO:0000256" key="4">
    <source>
        <dbReference type="ARBA" id="ARBA00022759"/>
    </source>
</evidence>
<dbReference type="GO" id="GO:0004521">
    <property type="term" value="F:RNA endonuclease activity"/>
    <property type="evidence" value="ECO:0007669"/>
    <property type="project" value="UniProtKB-UniRule"/>
</dbReference>
<dbReference type="NCBIfam" id="TIGR00043">
    <property type="entry name" value="rRNA maturation RNase YbeY"/>
    <property type="match status" value="1"/>
</dbReference>
<dbReference type="GO" id="GO:0006364">
    <property type="term" value="P:rRNA processing"/>
    <property type="evidence" value="ECO:0007669"/>
    <property type="project" value="UniProtKB-UniRule"/>
</dbReference>
<evidence type="ECO:0000256" key="6">
    <source>
        <dbReference type="ARBA" id="ARBA00022833"/>
    </source>
</evidence>
<evidence type="ECO:0000256" key="1">
    <source>
        <dbReference type="ARBA" id="ARBA00010875"/>
    </source>
</evidence>
<feature type="binding site" evidence="7">
    <location>
        <position position="117"/>
    </location>
    <ligand>
        <name>Zn(2+)</name>
        <dbReference type="ChEBI" id="CHEBI:29105"/>
        <note>catalytic</note>
    </ligand>
</feature>
<keyword evidence="7" id="KW-0963">Cytoplasm</keyword>
<comment type="subcellular location">
    <subcellularLocation>
        <location evidence="7">Cytoplasm</location>
    </subcellularLocation>
</comment>
<protein>
    <recommendedName>
        <fullName evidence="7">Endoribonuclease YbeY</fullName>
        <ecNumber evidence="7">3.1.-.-</ecNumber>
    </recommendedName>
</protein>
<dbReference type="Proteomes" id="UP000230405">
    <property type="component" value="Unassembled WGS sequence"/>
</dbReference>
<organism evidence="8 9">
    <name type="scientific">Candidatus Komeilibacteria bacterium CG_4_10_14_0_2_um_filter_37_10</name>
    <dbReference type="NCBI Taxonomy" id="1974470"/>
    <lineage>
        <taxon>Bacteria</taxon>
        <taxon>Candidatus Komeiliibacteriota</taxon>
    </lineage>
</organism>
<sequence>MLTINYYHWELFPKAIIGLVQRIVRQTYRQLKLSFPVSIIIADQKTIKLLNYQYRQKNKVTDVLSFYYPEKKGYEEGEIYICRQQLIRQAQERGVTVSYEASKLVVHGLVHLAGYDHEKKKDYIIMEKLEEKLLKYFVHEF</sequence>
<keyword evidence="7" id="KW-0698">rRNA processing</keyword>
<gene>
    <name evidence="7 8" type="primary">ybeY</name>
    <name evidence="8" type="ORF">COX77_04380</name>
</gene>
<comment type="cofactor">
    <cofactor evidence="7">
        <name>Zn(2+)</name>
        <dbReference type="ChEBI" id="CHEBI:29105"/>
    </cofactor>
    <text evidence="7">Binds 1 zinc ion.</text>
</comment>
<keyword evidence="2 7" id="KW-0540">Nuclease</keyword>